<dbReference type="SUPFAM" id="SSF53822">
    <property type="entry name" value="Periplasmic binding protein-like I"/>
    <property type="match status" value="1"/>
</dbReference>
<dbReference type="SMART" id="SM00354">
    <property type="entry name" value="HTH_LACI"/>
    <property type="match status" value="1"/>
</dbReference>
<protein>
    <submittedName>
        <fullName evidence="5">Transcriptional regulator</fullName>
    </submittedName>
</protein>
<gene>
    <name evidence="5" type="ORF">CIT31_24360</name>
</gene>
<dbReference type="InterPro" id="IPR000843">
    <property type="entry name" value="HTH_LacI"/>
</dbReference>
<dbReference type="OrthoDB" id="9805774at2"/>
<keyword evidence="2" id="KW-0238">DNA-binding</keyword>
<sequence length="341" mass="37390">MTIRRASGTWKGPTVREIAALANVGPATVDRVLNNRHGVREKTRQRVLGALDKLSQERSEIESPLSVRLFCESGETFNAAMAAATAEVNRSVPGASIEAHYVTTSQLEPSAFGRRIEHDGSEADGVVVVAREHPAINRAIRKLRSVGMPVVCLTTDLPSSRRSTYVGNDQYAAGSVAALLIGNGLPKERNNILIVMSVPFRCQQEREMGFRRVLRSDFPYLKIEERVISDDRPETTCEQLIRFFESNDHPAAIYNVAGANRGVAKALETVGKAGETVFVGHELTNNSRALLESGVMDYVISHDFAGELTAAVRWIRDNLNGSTAEPPHSQILVHTRYNCGL</sequence>
<feature type="domain" description="HTH lacI-type" evidence="4">
    <location>
        <begin position="13"/>
        <end position="54"/>
    </location>
</feature>
<evidence type="ECO:0000256" key="1">
    <source>
        <dbReference type="ARBA" id="ARBA00023015"/>
    </source>
</evidence>
<proteinExistence type="predicted"/>
<dbReference type="CDD" id="cd06307">
    <property type="entry name" value="PBP1_sugar_binding"/>
    <property type="match status" value="1"/>
</dbReference>
<dbReference type="PROSITE" id="PS00356">
    <property type="entry name" value="HTH_LACI_1"/>
    <property type="match status" value="1"/>
</dbReference>
<dbReference type="PANTHER" id="PTHR30146:SF152">
    <property type="entry name" value="TRANSCRIPTIONAL REGULATORY PROTEIN"/>
    <property type="match status" value="1"/>
</dbReference>
<dbReference type="GO" id="GO:0000976">
    <property type="term" value="F:transcription cis-regulatory region binding"/>
    <property type="evidence" value="ECO:0007669"/>
    <property type="project" value="TreeGrafter"/>
</dbReference>
<organism evidence="5 6">
    <name type="scientific">Mesorhizobium wenxiniae</name>
    <dbReference type="NCBI Taxonomy" id="2014805"/>
    <lineage>
        <taxon>Bacteria</taxon>
        <taxon>Pseudomonadati</taxon>
        <taxon>Pseudomonadota</taxon>
        <taxon>Alphaproteobacteria</taxon>
        <taxon>Hyphomicrobiales</taxon>
        <taxon>Phyllobacteriaceae</taxon>
        <taxon>Mesorhizobium</taxon>
    </lineage>
</organism>
<reference evidence="5 6" key="1">
    <citation type="submission" date="2017-08" db="EMBL/GenBank/DDBJ databases">
        <title>Mesorhizobium wenxinae sp. nov., a novel rhizobial species isolated from root nodules of chickpea (Cicer arietinum L.).</title>
        <authorList>
            <person name="Zhang J."/>
        </authorList>
    </citation>
    <scope>NUCLEOTIDE SEQUENCE [LARGE SCALE GENOMIC DNA]</scope>
    <source>
        <strain evidence="6">WYCCWR 10019</strain>
    </source>
</reference>
<name>A0A271KB16_9HYPH</name>
<keyword evidence="3" id="KW-0804">Transcription</keyword>
<evidence type="ECO:0000313" key="5">
    <source>
        <dbReference type="EMBL" id="PAP92931.1"/>
    </source>
</evidence>
<dbReference type="Gene3D" id="3.40.50.2300">
    <property type="match status" value="2"/>
</dbReference>
<comment type="caution">
    <text evidence="5">The sequence shown here is derived from an EMBL/GenBank/DDBJ whole genome shotgun (WGS) entry which is preliminary data.</text>
</comment>
<dbReference type="Pfam" id="PF00356">
    <property type="entry name" value="LacI"/>
    <property type="match status" value="1"/>
</dbReference>
<dbReference type="SUPFAM" id="SSF47413">
    <property type="entry name" value="lambda repressor-like DNA-binding domains"/>
    <property type="match status" value="1"/>
</dbReference>
<dbReference type="InterPro" id="IPR028082">
    <property type="entry name" value="Peripla_BP_I"/>
</dbReference>
<dbReference type="Gene3D" id="1.10.260.40">
    <property type="entry name" value="lambda repressor-like DNA-binding domains"/>
    <property type="match status" value="1"/>
</dbReference>
<dbReference type="Pfam" id="PF13407">
    <property type="entry name" value="Peripla_BP_4"/>
    <property type="match status" value="1"/>
</dbReference>
<evidence type="ECO:0000313" key="6">
    <source>
        <dbReference type="Proteomes" id="UP000215931"/>
    </source>
</evidence>
<evidence type="ECO:0000259" key="4">
    <source>
        <dbReference type="PROSITE" id="PS50932"/>
    </source>
</evidence>
<dbReference type="RefSeq" id="WP_095520710.1">
    <property type="nucleotide sequence ID" value="NZ_NPKH01000030.1"/>
</dbReference>
<evidence type="ECO:0000256" key="3">
    <source>
        <dbReference type="ARBA" id="ARBA00023163"/>
    </source>
</evidence>
<dbReference type="EMBL" id="NPKH01000030">
    <property type="protein sequence ID" value="PAP92931.1"/>
    <property type="molecule type" value="Genomic_DNA"/>
</dbReference>
<dbReference type="PANTHER" id="PTHR30146">
    <property type="entry name" value="LACI-RELATED TRANSCRIPTIONAL REPRESSOR"/>
    <property type="match status" value="1"/>
</dbReference>
<dbReference type="CDD" id="cd01392">
    <property type="entry name" value="HTH_LacI"/>
    <property type="match status" value="1"/>
</dbReference>
<dbReference type="GO" id="GO:0003700">
    <property type="term" value="F:DNA-binding transcription factor activity"/>
    <property type="evidence" value="ECO:0007669"/>
    <property type="project" value="TreeGrafter"/>
</dbReference>
<dbReference type="AlphaFoldDB" id="A0A271KB16"/>
<dbReference type="InterPro" id="IPR010982">
    <property type="entry name" value="Lambda_DNA-bd_dom_sf"/>
</dbReference>
<accession>A0A271KB16</accession>
<dbReference type="PROSITE" id="PS50932">
    <property type="entry name" value="HTH_LACI_2"/>
    <property type="match status" value="1"/>
</dbReference>
<dbReference type="InterPro" id="IPR025997">
    <property type="entry name" value="SBP_2_dom"/>
</dbReference>
<evidence type="ECO:0000256" key="2">
    <source>
        <dbReference type="ARBA" id="ARBA00023125"/>
    </source>
</evidence>
<keyword evidence="1" id="KW-0805">Transcription regulation</keyword>
<keyword evidence="6" id="KW-1185">Reference proteome</keyword>
<dbReference type="Proteomes" id="UP000215931">
    <property type="component" value="Unassembled WGS sequence"/>
</dbReference>